<evidence type="ECO:0000256" key="1">
    <source>
        <dbReference type="SAM" id="MobiDB-lite"/>
    </source>
</evidence>
<evidence type="ECO:0000313" key="3">
    <source>
        <dbReference type="Proteomes" id="UP001141806"/>
    </source>
</evidence>
<accession>A0A9Q0K5D8</accession>
<organism evidence="2 3">
    <name type="scientific">Protea cynaroides</name>
    <dbReference type="NCBI Taxonomy" id="273540"/>
    <lineage>
        <taxon>Eukaryota</taxon>
        <taxon>Viridiplantae</taxon>
        <taxon>Streptophyta</taxon>
        <taxon>Embryophyta</taxon>
        <taxon>Tracheophyta</taxon>
        <taxon>Spermatophyta</taxon>
        <taxon>Magnoliopsida</taxon>
        <taxon>Proteales</taxon>
        <taxon>Proteaceae</taxon>
        <taxon>Protea</taxon>
    </lineage>
</organism>
<proteinExistence type="predicted"/>
<dbReference type="EMBL" id="JAMYWD010000008">
    <property type="protein sequence ID" value="KAJ4962615.1"/>
    <property type="molecule type" value="Genomic_DNA"/>
</dbReference>
<feature type="compositionally biased region" description="Basic and acidic residues" evidence="1">
    <location>
        <begin position="24"/>
        <end position="38"/>
    </location>
</feature>
<protein>
    <submittedName>
        <fullName evidence="2">Uncharacterized protein</fullName>
    </submittedName>
</protein>
<reference evidence="2" key="1">
    <citation type="journal article" date="2023" name="Plant J.">
        <title>The genome of the king protea, Protea cynaroides.</title>
        <authorList>
            <person name="Chang J."/>
            <person name="Duong T.A."/>
            <person name="Schoeman C."/>
            <person name="Ma X."/>
            <person name="Roodt D."/>
            <person name="Barker N."/>
            <person name="Li Z."/>
            <person name="Van de Peer Y."/>
            <person name="Mizrachi E."/>
        </authorList>
    </citation>
    <scope>NUCLEOTIDE SEQUENCE</scope>
    <source>
        <tissue evidence="2">Young leaves</tissue>
    </source>
</reference>
<feature type="region of interest" description="Disordered" evidence="1">
    <location>
        <begin position="24"/>
        <end position="68"/>
    </location>
</feature>
<gene>
    <name evidence="2" type="ORF">NE237_022554</name>
</gene>
<dbReference type="Proteomes" id="UP001141806">
    <property type="component" value="Unassembled WGS sequence"/>
</dbReference>
<sequence length="164" mass="18521">MHSIISFFIFFIYKNYTDLCAERKGGERERENHKNVEERCEEDGAVSAKKSVGDESSKEREHRCNPKPSVHVLRRRLSRLSQWPGQSTTPSTVSISGGRALLAVAVADSAIFPQLNIAARSTFFAPRTSTLTPVIIRHCAHIRWGKKTGNLLHFVYYLSSSDQE</sequence>
<feature type="compositionally biased region" description="Basic and acidic residues" evidence="1">
    <location>
        <begin position="51"/>
        <end position="64"/>
    </location>
</feature>
<name>A0A9Q0K5D8_9MAGN</name>
<keyword evidence="3" id="KW-1185">Reference proteome</keyword>
<comment type="caution">
    <text evidence="2">The sequence shown here is derived from an EMBL/GenBank/DDBJ whole genome shotgun (WGS) entry which is preliminary data.</text>
</comment>
<evidence type="ECO:0000313" key="2">
    <source>
        <dbReference type="EMBL" id="KAJ4962615.1"/>
    </source>
</evidence>
<dbReference type="AlphaFoldDB" id="A0A9Q0K5D8"/>